<dbReference type="Proteomes" id="UP000249377">
    <property type="component" value="Unassembled WGS sequence"/>
</dbReference>
<comment type="similarity">
    <text evidence="1 6 9">Belongs to the pyrroline-5-carboxylate reductase family.</text>
</comment>
<keyword evidence="13" id="KW-1185">Reference proteome</keyword>
<dbReference type="RefSeq" id="WP_112331657.1">
    <property type="nucleotide sequence ID" value="NZ_JBKYJQ010000003.1"/>
</dbReference>
<name>A0A328UJU9_9FIRM</name>
<feature type="domain" description="Pyrroline-5-carboxylate reductase catalytic N-terminal" evidence="10">
    <location>
        <begin position="4"/>
        <end position="102"/>
    </location>
</feature>
<sequence>MQAIAFLGTGNMGGALARAACRGTDPASVLLTNRTYSKAAALAEELGCTAVHSNCEAVAQARILMLGVKPQMMAGLLDEIKPVIKASLARGEEKIVVSMAAGLPISFYLSALDCPELPFLRIMPNTPAAVGQGMTLVSSCNATAEALDEFEALFHAAGRFDRISEAQMDAAGVVAGCTPAFACLFMEALADGGVRAGLTRRQAQEYAAQAVLGTAALLLESGKHPGVLKDEVCSPGGSTIAGVEMLEAGSFRYAAMEAVTAAVKRSMELGKPKE</sequence>
<feature type="domain" description="Pyrroline-5-carboxylate reductase dimerisation" evidence="11">
    <location>
        <begin position="165"/>
        <end position="269"/>
    </location>
</feature>
<dbReference type="AlphaFoldDB" id="A0A328UJU9"/>
<comment type="caution">
    <text evidence="12">The sequence shown here is derived from an EMBL/GenBank/DDBJ whole genome shotgun (WGS) entry which is preliminary data.</text>
</comment>
<keyword evidence="3 6" id="KW-0521">NADP</keyword>
<dbReference type="UniPathway" id="UPA00098">
    <property type="reaction ID" value="UER00361"/>
</dbReference>
<dbReference type="FunFam" id="1.10.3730.10:FF:000001">
    <property type="entry name" value="Pyrroline-5-carboxylate reductase"/>
    <property type="match status" value="1"/>
</dbReference>
<dbReference type="InterPro" id="IPR028939">
    <property type="entry name" value="P5C_Rdtase_cat_N"/>
</dbReference>
<evidence type="ECO:0000256" key="3">
    <source>
        <dbReference type="ARBA" id="ARBA00022857"/>
    </source>
</evidence>
<keyword evidence="2 6" id="KW-0641">Proline biosynthesis</keyword>
<comment type="catalytic activity">
    <reaction evidence="6">
        <text>L-proline + NAD(+) = (S)-1-pyrroline-5-carboxylate + NADH + 2 H(+)</text>
        <dbReference type="Rhea" id="RHEA:14105"/>
        <dbReference type="ChEBI" id="CHEBI:15378"/>
        <dbReference type="ChEBI" id="CHEBI:17388"/>
        <dbReference type="ChEBI" id="CHEBI:57540"/>
        <dbReference type="ChEBI" id="CHEBI:57945"/>
        <dbReference type="ChEBI" id="CHEBI:60039"/>
        <dbReference type="EC" id="1.5.1.2"/>
    </reaction>
</comment>
<dbReference type="GO" id="GO:0004735">
    <property type="term" value="F:pyrroline-5-carboxylate reductase activity"/>
    <property type="evidence" value="ECO:0007669"/>
    <property type="project" value="UniProtKB-UniRule"/>
</dbReference>
<evidence type="ECO:0000259" key="10">
    <source>
        <dbReference type="Pfam" id="PF03807"/>
    </source>
</evidence>
<organism evidence="12 13">
    <name type="scientific">Hydrogeniiclostridium mannosilyticum</name>
    <dbReference type="NCBI Taxonomy" id="2764322"/>
    <lineage>
        <taxon>Bacteria</taxon>
        <taxon>Bacillati</taxon>
        <taxon>Bacillota</taxon>
        <taxon>Clostridia</taxon>
        <taxon>Eubacteriales</taxon>
        <taxon>Acutalibacteraceae</taxon>
        <taxon>Hydrogeniiclostridium</taxon>
    </lineage>
</organism>
<dbReference type="Pfam" id="PF03807">
    <property type="entry name" value="F420_oxidored"/>
    <property type="match status" value="1"/>
</dbReference>
<comment type="catalytic activity">
    <reaction evidence="6 9">
        <text>L-proline + NADP(+) = (S)-1-pyrroline-5-carboxylate + NADPH + 2 H(+)</text>
        <dbReference type="Rhea" id="RHEA:14109"/>
        <dbReference type="ChEBI" id="CHEBI:15378"/>
        <dbReference type="ChEBI" id="CHEBI:17388"/>
        <dbReference type="ChEBI" id="CHEBI:57783"/>
        <dbReference type="ChEBI" id="CHEBI:58349"/>
        <dbReference type="ChEBI" id="CHEBI:60039"/>
        <dbReference type="EC" id="1.5.1.2"/>
    </reaction>
</comment>
<dbReference type="SUPFAM" id="SSF51735">
    <property type="entry name" value="NAD(P)-binding Rossmann-fold domains"/>
    <property type="match status" value="1"/>
</dbReference>
<dbReference type="PANTHER" id="PTHR11645">
    <property type="entry name" value="PYRROLINE-5-CARBOXYLATE REDUCTASE"/>
    <property type="match status" value="1"/>
</dbReference>
<evidence type="ECO:0000313" key="13">
    <source>
        <dbReference type="Proteomes" id="UP000249377"/>
    </source>
</evidence>
<reference evidence="12 13" key="1">
    <citation type="submission" date="2018-06" db="EMBL/GenBank/DDBJ databases">
        <title>Noncontiguous genome sequence of Ruminococcaceae bacterium ASD2818.</title>
        <authorList>
            <person name="Chaplin A.V."/>
            <person name="Sokolova S.R."/>
            <person name="Kochetkova T.O."/>
            <person name="Goltsov A.Y."/>
            <person name="Trofimov D.Y."/>
            <person name="Efimov B.A."/>
        </authorList>
    </citation>
    <scope>NUCLEOTIDE SEQUENCE [LARGE SCALE GENOMIC DNA]</scope>
    <source>
        <strain evidence="12 13">ASD2818</strain>
    </source>
</reference>
<evidence type="ECO:0000256" key="9">
    <source>
        <dbReference type="RuleBase" id="RU003903"/>
    </source>
</evidence>
<dbReference type="InterPro" id="IPR053790">
    <property type="entry name" value="P5CR-like_CS"/>
</dbReference>
<evidence type="ECO:0000313" key="12">
    <source>
        <dbReference type="EMBL" id="RAQ30460.1"/>
    </source>
</evidence>
<accession>A0A328UJU9</accession>
<comment type="function">
    <text evidence="5 6">Catalyzes the reduction of 1-pyrroline-5-carboxylate (PCA) to L-proline.</text>
</comment>
<dbReference type="InterPro" id="IPR029036">
    <property type="entry name" value="P5CR_dimer"/>
</dbReference>
<keyword evidence="4 6" id="KW-0560">Oxidoreductase</keyword>
<evidence type="ECO:0000256" key="6">
    <source>
        <dbReference type="HAMAP-Rule" id="MF_01925"/>
    </source>
</evidence>
<evidence type="ECO:0000256" key="1">
    <source>
        <dbReference type="ARBA" id="ARBA00005525"/>
    </source>
</evidence>
<dbReference type="EC" id="1.5.1.2" evidence="6 7"/>
<feature type="binding site" evidence="8">
    <location>
        <begin position="7"/>
        <end position="12"/>
    </location>
    <ligand>
        <name>NADP(+)</name>
        <dbReference type="ChEBI" id="CHEBI:58349"/>
    </ligand>
</feature>
<keyword evidence="6" id="KW-0963">Cytoplasm</keyword>
<evidence type="ECO:0000256" key="7">
    <source>
        <dbReference type="NCBIfam" id="TIGR00112"/>
    </source>
</evidence>
<dbReference type="HAMAP" id="MF_01925">
    <property type="entry name" value="P5C_reductase"/>
    <property type="match status" value="1"/>
</dbReference>
<evidence type="ECO:0000256" key="8">
    <source>
        <dbReference type="PIRSR" id="PIRSR000193-1"/>
    </source>
</evidence>
<feature type="binding site" evidence="8">
    <location>
        <position position="54"/>
    </location>
    <ligand>
        <name>NADPH</name>
        <dbReference type="ChEBI" id="CHEBI:57783"/>
    </ligand>
</feature>
<dbReference type="InterPro" id="IPR008927">
    <property type="entry name" value="6-PGluconate_DH-like_C_sf"/>
</dbReference>
<dbReference type="PIRSF" id="PIRSF000193">
    <property type="entry name" value="Pyrrol-5-carb_rd"/>
    <property type="match status" value="1"/>
</dbReference>
<dbReference type="GO" id="GO:0055129">
    <property type="term" value="P:L-proline biosynthetic process"/>
    <property type="evidence" value="ECO:0007669"/>
    <property type="project" value="UniProtKB-UniRule"/>
</dbReference>
<evidence type="ECO:0000256" key="4">
    <source>
        <dbReference type="ARBA" id="ARBA00023002"/>
    </source>
</evidence>
<proteinExistence type="inferred from homology"/>
<protein>
    <recommendedName>
        <fullName evidence="6 7">Pyrroline-5-carboxylate reductase</fullName>
        <shortName evidence="6">P5C reductase</shortName>
        <shortName evidence="6">P5CR</shortName>
        <ecNumber evidence="6 7">1.5.1.2</ecNumber>
    </recommendedName>
    <alternativeName>
        <fullName evidence="6">PCA reductase</fullName>
    </alternativeName>
</protein>
<comment type="subcellular location">
    <subcellularLocation>
        <location evidence="6">Cytoplasm</location>
    </subcellularLocation>
</comment>
<comment type="pathway">
    <text evidence="6 9">Amino-acid biosynthesis; L-proline biosynthesis; L-proline from L-glutamate 5-semialdehyde: step 1/1.</text>
</comment>
<dbReference type="Pfam" id="PF14748">
    <property type="entry name" value="P5CR_dimer"/>
    <property type="match status" value="1"/>
</dbReference>
<keyword evidence="6 9" id="KW-0028">Amino-acid biosynthesis</keyword>
<gene>
    <name evidence="6 12" type="primary">proC</name>
    <name evidence="12" type="ORF">DPQ25_02870</name>
</gene>
<dbReference type="GO" id="GO:0005737">
    <property type="term" value="C:cytoplasm"/>
    <property type="evidence" value="ECO:0007669"/>
    <property type="project" value="UniProtKB-SubCell"/>
</dbReference>
<dbReference type="Gene3D" id="1.10.3730.10">
    <property type="entry name" value="ProC C-terminal domain-like"/>
    <property type="match status" value="1"/>
</dbReference>
<dbReference type="EMBL" id="QLYR01000001">
    <property type="protein sequence ID" value="RAQ30460.1"/>
    <property type="molecule type" value="Genomic_DNA"/>
</dbReference>
<dbReference type="SUPFAM" id="SSF48179">
    <property type="entry name" value="6-phosphogluconate dehydrogenase C-terminal domain-like"/>
    <property type="match status" value="1"/>
</dbReference>
<dbReference type="Gene3D" id="3.40.50.720">
    <property type="entry name" value="NAD(P)-binding Rossmann-like Domain"/>
    <property type="match status" value="1"/>
</dbReference>
<evidence type="ECO:0000259" key="11">
    <source>
        <dbReference type="Pfam" id="PF14748"/>
    </source>
</evidence>
<dbReference type="PROSITE" id="PS00521">
    <property type="entry name" value="P5CR"/>
    <property type="match status" value="1"/>
</dbReference>
<dbReference type="PANTHER" id="PTHR11645:SF0">
    <property type="entry name" value="PYRROLINE-5-CARBOXYLATE REDUCTASE 3"/>
    <property type="match status" value="1"/>
</dbReference>
<evidence type="ECO:0000256" key="2">
    <source>
        <dbReference type="ARBA" id="ARBA00022650"/>
    </source>
</evidence>
<dbReference type="NCBIfam" id="TIGR00112">
    <property type="entry name" value="proC"/>
    <property type="match status" value="1"/>
</dbReference>
<dbReference type="InterPro" id="IPR000304">
    <property type="entry name" value="Pyrroline-COOH_reductase"/>
</dbReference>
<dbReference type="InterPro" id="IPR036291">
    <property type="entry name" value="NAD(P)-bd_dom_sf"/>
</dbReference>
<evidence type="ECO:0000256" key="5">
    <source>
        <dbReference type="ARBA" id="ARBA00058118"/>
    </source>
</evidence>